<protein>
    <submittedName>
        <fullName evidence="1">RelE toxin of RelEB toxin-antitoxin system</fullName>
    </submittedName>
</protein>
<accession>A0A2H9VSY8</accession>
<dbReference type="InterPro" id="IPR009387">
    <property type="entry name" value="HigB-2"/>
</dbReference>
<dbReference type="EMBL" id="PGFJ01000001">
    <property type="protein sequence ID" value="PJJ83919.1"/>
    <property type="molecule type" value="Genomic_DNA"/>
</dbReference>
<comment type="caution">
    <text evidence="1">The sequence shown here is derived from an EMBL/GenBank/DDBJ whole genome shotgun (WGS) entry which is preliminary data.</text>
</comment>
<evidence type="ECO:0000313" key="2">
    <source>
        <dbReference type="Proteomes" id="UP000242687"/>
    </source>
</evidence>
<gene>
    <name evidence="1" type="ORF">CLV57_0914</name>
</gene>
<sequence length="112" mass="12650">MANNVRLTSFFLKKAKRLLKKYRTLQESLAKLESDLKVNAKLGVSYGANIYKIRLADNSKGKGKSGGFRVITYVIEEKEESIDIYLITIFDKSEEASIDKDDIKTILLSEGL</sequence>
<keyword evidence="2" id="KW-1185">Reference proteome</keyword>
<name>A0A2H9VSY8_9SPHI</name>
<dbReference type="RefSeq" id="WP_100340147.1">
    <property type="nucleotide sequence ID" value="NZ_PGFJ01000001.1"/>
</dbReference>
<evidence type="ECO:0000313" key="1">
    <source>
        <dbReference type="EMBL" id="PJJ83919.1"/>
    </source>
</evidence>
<reference evidence="1 2" key="1">
    <citation type="submission" date="2017-11" db="EMBL/GenBank/DDBJ databases">
        <title>Genomic Encyclopedia of Archaeal and Bacterial Type Strains, Phase II (KMG-II): From Individual Species to Whole Genera.</title>
        <authorList>
            <person name="Goeker M."/>
        </authorList>
    </citation>
    <scope>NUCLEOTIDE SEQUENCE [LARGE SCALE GENOMIC DNA]</scope>
    <source>
        <strain evidence="1 2">DSM 28175</strain>
    </source>
</reference>
<dbReference type="Pfam" id="PF06296">
    <property type="entry name" value="RelE"/>
    <property type="match status" value="1"/>
</dbReference>
<proteinExistence type="predicted"/>
<dbReference type="OrthoDB" id="1364255at2"/>
<organism evidence="1 2">
    <name type="scientific">Mucilaginibacter auburnensis</name>
    <dbReference type="NCBI Taxonomy" id="1457233"/>
    <lineage>
        <taxon>Bacteria</taxon>
        <taxon>Pseudomonadati</taxon>
        <taxon>Bacteroidota</taxon>
        <taxon>Sphingobacteriia</taxon>
        <taxon>Sphingobacteriales</taxon>
        <taxon>Sphingobacteriaceae</taxon>
        <taxon>Mucilaginibacter</taxon>
    </lineage>
</organism>
<dbReference type="Proteomes" id="UP000242687">
    <property type="component" value="Unassembled WGS sequence"/>
</dbReference>
<dbReference type="AlphaFoldDB" id="A0A2H9VSY8"/>